<keyword evidence="2" id="KW-0547">Nucleotide-binding</keyword>
<dbReference type="InterPro" id="IPR000212">
    <property type="entry name" value="DNA_helicase_UvrD/REP"/>
</dbReference>
<name>X1DGN2_9ZZZZ</name>
<dbReference type="Gene3D" id="1.10.10.160">
    <property type="match status" value="1"/>
</dbReference>
<dbReference type="GO" id="GO:0000725">
    <property type="term" value="P:recombinational repair"/>
    <property type="evidence" value="ECO:0007669"/>
    <property type="project" value="TreeGrafter"/>
</dbReference>
<dbReference type="EC" id="5.6.2.4" evidence="9"/>
<dbReference type="PROSITE" id="PS51198">
    <property type="entry name" value="UVRD_HELICASE_ATP_BIND"/>
    <property type="match status" value="1"/>
</dbReference>
<evidence type="ECO:0000313" key="13">
    <source>
        <dbReference type="EMBL" id="GAH20011.1"/>
    </source>
</evidence>
<protein>
    <recommendedName>
        <fullName evidence="9">DNA 3'-5' helicase</fullName>
        <ecNumber evidence="9">5.6.2.4</ecNumber>
    </recommendedName>
</protein>
<evidence type="ECO:0000256" key="2">
    <source>
        <dbReference type="ARBA" id="ARBA00022741"/>
    </source>
</evidence>
<evidence type="ECO:0000256" key="3">
    <source>
        <dbReference type="ARBA" id="ARBA00022801"/>
    </source>
</evidence>
<comment type="catalytic activity">
    <reaction evidence="10">
        <text>ATP + H2O = ADP + phosphate + H(+)</text>
        <dbReference type="Rhea" id="RHEA:13065"/>
        <dbReference type="ChEBI" id="CHEBI:15377"/>
        <dbReference type="ChEBI" id="CHEBI:15378"/>
        <dbReference type="ChEBI" id="CHEBI:30616"/>
        <dbReference type="ChEBI" id="CHEBI:43474"/>
        <dbReference type="ChEBI" id="CHEBI:456216"/>
        <dbReference type="EC" id="5.6.2.4"/>
    </reaction>
</comment>
<accession>X1DGN2</accession>
<dbReference type="Gene3D" id="3.40.50.300">
    <property type="entry name" value="P-loop containing nucleotide triphosphate hydrolases"/>
    <property type="match status" value="2"/>
</dbReference>
<dbReference type="Pfam" id="PF13361">
    <property type="entry name" value="UvrD_C"/>
    <property type="match status" value="1"/>
</dbReference>
<dbReference type="CDD" id="cd17932">
    <property type="entry name" value="DEXQc_UvrD"/>
    <property type="match status" value="1"/>
</dbReference>
<dbReference type="InterPro" id="IPR013986">
    <property type="entry name" value="DExx_box_DNA_helicase_dom_sf"/>
</dbReference>
<dbReference type="GO" id="GO:0016787">
    <property type="term" value="F:hydrolase activity"/>
    <property type="evidence" value="ECO:0007669"/>
    <property type="project" value="UniProtKB-KW"/>
</dbReference>
<dbReference type="SUPFAM" id="SSF52540">
    <property type="entry name" value="P-loop containing nucleoside triphosphate hydrolases"/>
    <property type="match status" value="1"/>
</dbReference>
<dbReference type="InterPro" id="IPR027417">
    <property type="entry name" value="P-loop_NTPase"/>
</dbReference>
<evidence type="ECO:0000259" key="12">
    <source>
        <dbReference type="PROSITE" id="PS51217"/>
    </source>
</evidence>
<feature type="domain" description="UvrD-like helicase ATP-binding" evidence="11">
    <location>
        <begin position="5"/>
        <end position="315"/>
    </location>
</feature>
<dbReference type="GO" id="GO:0043138">
    <property type="term" value="F:3'-5' DNA helicase activity"/>
    <property type="evidence" value="ECO:0007669"/>
    <property type="project" value="UniProtKB-EC"/>
</dbReference>
<dbReference type="PANTHER" id="PTHR11070">
    <property type="entry name" value="UVRD / RECB / PCRA DNA HELICASE FAMILY MEMBER"/>
    <property type="match status" value="1"/>
</dbReference>
<evidence type="ECO:0000259" key="11">
    <source>
        <dbReference type="PROSITE" id="PS51198"/>
    </source>
</evidence>
<reference evidence="13" key="1">
    <citation type="journal article" date="2014" name="Front. Microbiol.">
        <title>High frequency of phylogenetically diverse reductive dehalogenase-homologous genes in deep subseafloor sedimentary metagenomes.</title>
        <authorList>
            <person name="Kawai M."/>
            <person name="Futagami T."/>
            <person name="Toyoda A."/>
            <person name="Takaki Y."/>
            <person name="Nishi S."/>
            <person name="Hori S."/>
            <person name="Arai W."/>
            <person name="Tsubouchi T."/>
            <person name="Morono Y."/>
            <person name="Uchiyama I."/>
            <person name="Ito T."/>
            <person name="Fujiyama A."/>
            <person name="Inagaki F."/>
            <person name="Takami H."/>
        </authorList>
    </citation>
    <scope>NUCLEOTIDE SEQUENCE</scope>
    <source>
        <strain evidence="13">Expedition CK06-06</strain>
    </source>
</reference>
<keyword evidence="6" id="KW-0238">DNA-binding</keyword>
<comment type="similarity">
    <text evidence="1">Belongs to the helicase family. UvrD subfamily.</text>
</comment>
<dbReference type="InterPro" id="IPR014016">
    <property type="entry name" value="UvrD-like_ATP-bd"/>
</dbReference>
<dbReference type="PANTHER" id="PTHR11070:SF2">
    <property type="entry name" value="ATP-DEPENDENT DNA HELICASE SRS2"/>
    <property type="match status" value="1"/>
</dbReference>
<feature type="domain" description="UvrD-like helicase C-terminal" evidence="12">
    <location>
        <begin position="316"/>
        <end position="516"/>
    </location>
</feature>
<evidence type="ECO:0000256" key="1">
    <source>
        <dbReference type="ARBA" id="ARBA00009922"/>
    </source>
</evidence>
<organism evidence="13">
    <name type="scientific">marine sediment metagenome</name>
    <dbReference type="NCBI Taxonomy" id="412755"/>
    <lineage>
        <taxon>unclassified sequences</taxon>
        <taxon>metagenomes</taxon>
        <taxon>ecological metagenomes</taxon>
    </lineage>
</organism>
<dbReference type="Gene3D" id="1.10.486.10">
    <property type="entry name" value="PCRA, domain 4"/>
    <property type="match status" value="1"/>
</dbReference>
<dbReference type="Pfam" id="PF00580">
    <property type="entry name" value="UvrD-helicase"/>
    <property type="match status" value="1"/>
</dbReference>
<comment type="caution">
    <text evidence="13">The sequence shown here is derived from an EMBL/GenBank/DDBJ whole genome shotgun (WGS) entry which is preliminary data.</text>
</comment>
<comment type="catalytic activity">
    <reaction evidence="8">
        <text>Couples ATP hydrolysis with the unwinding of duplex DNA by translocating in the 3'-5' direction.</text>
        <dbReference type="EC" id="5.6.2.4"/>
    </reaction>
</comment>
<evidence type="ECO:0000256" key="5">
    <source>
        <dbReference type="ARBA" id="ARBA00022840"/>
    </source>
</evidence>
<keyword evidence="7" id="KW-0413">Isomerase</keyword>
<evidence type="ECO:0000256" key="10">
    <source>
        <dbReference type="ARBA" id="ARBA00048988"/>
    </source>
</evidence>
<keyword evidence="5" id="KW-0067">ATP-binding</keyword>
<evidence type="ECO:0000256" key="4">
    <source>
        <dbReference type="ARBA" id="ARBA00022806"/>
    </source>
</evidence>
<dbReference type="InterPro" id="IPR014017">
    <property type="entry name" value="DNA_helicase_UvrD-like_C"/>
</dbReference>
<dbReference type="GO" id="GO:0005524">
    <property type="term" value="F:ATP binding"/>
    <property type="evidence" value="ECO:0007669"/>
    <property type="project" value="UniProtKB-KW"/>
</dbReference>
<evidence type="ECO:0000256" key="9">
    <source>
        <dbReference type="ARBA" id="ARBA00034808"/>
    </source>
</evidence>
<dbReference type="PROSITE" id="PS51217">
    <property type="entry name" value="UVRD_HELICASE_CTER"/>
    <property type="match status" value="1"/>
</dbReference>
<sequence>MKKKYLLTKEQKEAIAVTEGSHLIMSVAGAGKTTTLTSKIIEVINRKLATPEQILGLTFTIKAAENMCIQIAQKVKRKIDINNLQISTFHSFGNKIVKENSLILGLDTDFNLISRAESWQLLYQVMDEFVFENVKIGSSIGNFLDKLLDFIIDLKNHLINVEKFRKYINSEPDFSTYESKELREIAMKNFDVHRELLQVYEEYEKLKSQQNFIDYGDQVMIPVELFKQRPAILANYQNRYKYIFVDEYQDTNIAQAELIYLLSGEDKNVTVVGDDDQSIYGWRGASVYNILKFNQLEPFKQKVKTTSITKSFRTGQNVLDVAYNVVKDNKNRLEKIPKAYFKKDSKVFAFFAPTYSDEAEFIVKEIENLIKSKNFSYKDIAILCRKKRFDEITISLDKKDIPYEIIGGRGFYYRPEIIDAISLLKLTHDPGDSIALVRVLKSPKYKICDRDIFHLAKYIISKDKEYIKEIKSKNRESEKIIVKNESSVKNNAEIGSKNENLVENRTEFEMENKTKF</sequence>
<evidence type="ECO:0000256" key="6">
    <source>
        <dbReference type="ARBA" id="ARBA00023125"/>
    </source>
</evidence>
<evidence type="ECO:0000256" key="7">
    <source>
        <dbReference type="ARBA" id="ARBA00023235"/>
    </source>
</evidence>
<dbReference type="GO" id="GO:0003677">
    <property type="term" value="F:DNA binding"/>
    <property type="evidence" value="ECO:0007669"/>
    <property type="project" value="UniProtKB-KW"/>
</dbReference>
<gene>
    <name evidence="13" type="ORF">S03H2_01315</name>
</gene>
<keyword evidence="3" id="KW-0378">Hydrolase</keyword>
<dbReference type="AlphaFoldDB" id="X1DGN2"/>
<keyword evidence="4" id="KW-0347">Helicase</keyword>
<evidence type="ECO:0000256" key="8">
    <source>
        <dbReference type="ARBA" id="ARBA00034617"/>
    </source>
</evidence>
<proteinExistence type="inferred from homology"/>
<feature type="non-terminal residue" evidence="13">
    <location>
        <position position="516"/>
    </location>
</feature>
<dbReference type="EMBL" id="BARU01000374">
    <property type="protein sequence ID" value="GAH20011.1"/>
    <property type="molecule type" value="Genomic_DNA"/>
</dbReference>